<dbReference type="Pfam" id="PF00168">
    <property type="entry name" value="C2"/>
    <property type="match status" value="1"/>
</dbReference>
<evidence type="ECO:0000256" key="1">
    <source>
        <dbReference type="ARBA" id="ARBA00022723"/>
    </source>
</evidence>
<dbReference type="GO" id="GO:0046872">
    <property type="term" value="F:metal ion binding"/>
    <property type="evidence" value="ECO:0007669"/>
    <property type="project" value="UniProtKB-KW"/>
</dbReference>
<dbReference type="OrthoDB" id="419768at2759"/>
<proteinExistence type="predicted"/>
<reference evidence="4 5" key="1">
    <citation type="submission" date="2020-10" db="EMBL/GenBank/DDBJ databases">
        <title>The Coptis chinensis genome and diversification of protoberbering-type alkaloids.</title>
        <authorList>
            <person name="Wang B."/>
            <person name="Shu S."/>
            <person name="Song C."/>
            <person name="Liu Y."/>
        </authorList>
    </citation>
    <scope>NUCLEOTIDE SEQUENCE [LARGE SCALE GENOMIC DNA]</scope>
    <source>
        <strain evidence="4">HL-2020</strain>
        <tissue evidence="4">Leaf</tissue>
    </source>
</reference>
<accession>A0A835HD46</accession>
<dbReference type="InterPro" id="IPR000008">
    <property type="entry name" value="C2_dom"/>
</dbReference>
<sequence length="153" mass="17604">MRLCTNKDIYAKKEYVPEGACKMDPYVLIQYGNQERKSKVAREQGKNPVWNEKLTFKVEYPMGATDQHKITFRIMDKDTFSADDFVGESEIYAKDVVSIGMEKGTSQLPPSKYRVVLANMKYYGEIRVGVTFTRTIEDEKAKDFGGWKLSSYP</sequence>
<protein>
    <recommendedName>
        <fullName evidence="3">C2 domain-containing protein</fullName>
    </recommendedName>
</protein>
<dbReference type="EMBL" id="JADFTS010000007">
    <property type="protein sequence ID" value="KAF9597134.1"/>
    <property type="molecule type" value="Genomic_DNA"/>
</dbReference>
<dbReference type="Gene3D" id="2.60.40.150">
    <property type="entry name" value="C2 domain"/>
    <property type="match status" value="1"/>
</dbReference>
<dbReference type="Proteomes" id="UP000631114">
    <property type="component" value="Unassembled WGS sequence"/>
</dbReference>
<dbReference type="PROSITE" id="PS50004">
    <property type="entry name" value="C2"/>
    <property type="match status" value="1"/>
</dbReference>
<evidence type="ECO:0000259" key="3">
    <source>
        <dbReference type="PROSITE" id="PS50004"/>
    </source>
</evidence>
<evidence type="ECO:0000256" key="2">
    <source>
        <dbReference type="ARBA" id="ARBA00022837"/>
    </source>
</evidence>
<evidence type="ECO:0000313" key="4">
    <source>
        <dbReference type="EMBL" id="KAF9597134.1"/>
    </source>
</evidence>
<dbReference type="PANTHER" id="PTHR46502:SF15">
    <property type="entry name" value="16 KDA PHLOEM PROTEIN 1"/>
    <property type="match status" value="1"/>
</dbReference>
<evidence type="ECO:0000313" key="5">
    <source>
        <dbReference type="Proteomes" id="UP000631114"/>
    </source>
</evidence>
<name>A0A835HD46_9MAGN</name>
<gene>
    <name evidence="4" type="ORF">IFM89_015963</name>
</gene>
<keyword evidence="5" id="KW-1185">Reference proteome</keyword>
<dbReference type="InterPro" id="IPR035892">
    <property type="entry name" value="C2_domain_sf"/>
</dbReference>
<keyword evidence="2" id="KW-0106">Calcium</keyword>
<feature type="domain" description="C2" evidence="3">
    <location>
        <begin position="1"/>
        <end position="109"/>
    </location>
</feature>
<dbReference type="SMART" id="SM00239">
    <property type="entry name" value="C2"/>
    <property type="match status" value="1"/>
</dbReference>
<dbReference type="PANTHER" id="PTHR46502">
    <property type="entry name" value="C2 DOMAIN-CONTAINING"/>
    <property type="match status" value="1"/>
</dbReference>
<organism evidence="4 5">
    <name type="scientific">Coptis chinensis</name>
    <dbReference type="NCBI Taxonomy" id="261450"/>
    <lineage>
        <taxon>Eukaryota</taxon>
        <taxon>Viridiplantae</taxon>
        <taxon>Streptophyta</taxon>
        <taxon>Embryophyta</taxon>
        <taxon>Tracheophyta</taxon>
        <taxon>Spermatophyta</taxon>
        <taxon>Magnoliopsida</taxon>
        <taxon>Ranunculales</taxon>
        <taxon>Ranunculaceae</taxon>
        <taxon>Coptidoideae</taxon>
        <taxon>Coptis</taxon>
    </lineage>
</organism>
<comment type="caution">
    <text evidence="4">The sequence shown here is derived from an EMBL/GenBank/DDBJ whole genome shotgun (WGS) entry which is preliminary data.</text>
</comment>
<keyword evidence="1" id="KW-0479">Metal-binding</keyword>
<dbReference type="SUPFAM" id="SSF49562">
    <property type="entry name" value="C2 domain (Calcium/lipid-binding domain, CaLB)"/>
    <property type="match status" value="1"/>
</dbReference>
<dbReference type="AlphaFoldDB" id="A0A835HD46"/>